<evidence type="ECO:0000313" key="2">
    <source>
        <dbReference type="Proteomes" id="UP000019487"/>
    </source>
</evidence>
<proteinExistence type="predicted"/>
<dbReference type="Proteomes" id="UP000019487">
    <property type="component" value="Unassembled WGS sequence"/>
</dbReference>
<organism evidence="1 2">
    <name type="scientific">Sclerotinia borealis (strain F-4128)</name>
    <dbReference type="NCBI Taxonomy" id="1432307"/>
    <lineage>
        <taxon>Eukaryota</taxon>
        <taxon>Fungi</taxon>
        <taxon>Dikarya</taxon>
        <taxon>Ascomycota</taxon>
        <taxon>Pezizomycotina</taxon>
        <taxon>Leotiomycetes</taxon>
        <taxon>Helotiales</taxon>
        <taxon>Sclerotiniaceae</taxon>
        <taxon>Sclerotinia</taxon>
    </lineage>
</organism>
<keyword evidence="2" id="KW-1185">Reference proteome</keyword>
<dbReference type="Gene3D" id="3.40.50.150">
    <property type="entry name" value="Vaccinia Virus protein VP39"/>
    <property type="match status" value="1"/>
</dbReference>
<dbReference type="STRING" id="1432307.W9CJU9"/>
<reference evidence="1 2" key="1">
    <citation type="journal article" date="2014" name="Genome Announc.">
        <title>Draft genome sequence of Sclerotinia borealis, a psychrophilic plant pathogenic fungus.</title>
        <authorList>
            <person name="Mardanov A.V."/>
            <person name="Beletsky A.V."/>
            <person name="Kadnikov V.V."/>
            <person name="Ignatov A.N."/>
            <person name="Ravin N.V."/>
        </authorList>
    </citation>
    <scope>NUCLEOTIDE SEQUENCE [LARGE SCALE GENOMIC DNA]</scope>
    <source>
        <strain evidence="2">F-4157</strain>
    </source>
</reference>
<evidence type="ECO:0008006" key="3">
    <source>
        <dbReference type="Google" id="ProtNLM"/>
    </source>
</evidence>
<dbReference type="EMBL" id="AYSA01000150">
    <property type="protein sequence ID" value="ESZ96146.1"/>
    <property type="molecule type" value="Genomic_DNA"/>
</dbReference>
<dbReference type="SUPFAM" id="SSF53335">
    <property type="entry name" value="S-adenosyl-L-methionine-dependent methyltransferases"/>
    <property type="match status" value="1"/>
</dbReference>
<name>W9CJU9_SCLBF</name>
<dbReference type="CDD" id="cd02440">
    <property type="entry name" value="AdoMet_MTases"/>
    <property type="match status" value="1"/>
</dbReference>
<dbReference type="HOGENOM" id="CLU_010595_2_1_1"/>
<gene>
    <name evidence="1" type="ORF">SBOR_3476</name>
</gene>
<protein>
    <recommendedName>
        <fullName evidence="3">Methyltransferase domain-containing protein</fullName>
    </recommendedName>
</protein>
<sequence length="351" mass="38632">MSILRINILLRINVLRREATQASAQRQHLRIQYDKMYLARGVASLFNMAAVEVDSQCRYHETSAAYVLPKANDIIEQDRLDAQAAAIVEMIGGFPLLASLRTLDNISKAVDVGCGTGVATIQIATVLPSATIYGLDLTPVPEALKKIVPGNIVWAQGNALDVDYNQPGSDVMSREIFNPGELDYIFGRMLFLGINNWPKYFSITSNAMRSGGIIEHQDLDWKFYRVGTSECVSDDWEWHKAIVSGAKQSGLSTTSGSDAAPLMKSSGLEVLSVQTFEFSFVPSSKTPKSQAMGRYVQAKLVPQYPELLRKMLGANGITGEKLEKLTKACLHDITSEEGVHQKYTVTIARKP</sequence>
<dbReference type="AlphaFoldDB" id="W9CJU9"/>
<comment type="caution">
    <text evidence="1">The sequence shown here is derived from an EMBL/GenBank/DDBJ whole genome shotgun (WGS) entry which is preliminary data.</text>
</comment>
<dbReference type="OrthoDB" id="10017101at2759"/>
<accession>W9CJU9</accession>
<dbReference type="InterPro" id="IPR029063">
    <property type="entry name" value="SAM-dependent_MTases_sf"/>
</dbReference>
<evidence type="ECO:0000313" key="1">
    <source>
        <dbReference type="EMBL" id="ESZ96146.1"/>
    </source>
</evidence>
<dbReference type="Pfam" id="PF13489">
    <property type="entry name" value="Methyltransf_23"/>
    <property type="match status" value="1"/>
</dbReference>